<sequence>MDTEYQKLLQSIEVAEDTKRRFVRANPNGSGDTQERRRLYDQVEQARRALRDYKRHNPHLF</sequence>
<dbReference type="RefSeq" id="WP_189608561.1">
    <property type="nucleotide sequence ID" value="NZ_BMXR01000005.1"/>
</dbReference>
<organism evidence="1 2">
    <name type="scientific">Saccharospirillum salsuginis</name>
    <dbReference type="NCBI Taxonomy" id="418750"/>
    <lineage>
        <taxon>Bacteria</taxon>
        <taxon>Pseudomonadati</taxon>
        <taxon>Pseudomonadota</taxon>
        <taxon>Gammaproteobacteria</taxon>
        <taxon>Oceanospirillales</taxon>
        <taxon>Saccharospirillaceae</taxon>
        <taxon>Saccharospirillum</taxon>
    </lineage>
</organism>
<reference evidence="1" key="2">
    <citation type="submission" date="2020-09" db="EMBL/GenBank/DDBJ databases">
        <authorList>
            <person name="Sun Q."/>
            <person name="Kim S."/>
        </authorList>
    </citation>
    <scope>NUCLEOTIDE SEQUENCE</scope>
    <source>
        <strain evidence="1">KCTC 22169</strain>
    </source>
</reference>
<name>A0A918K7R4_9GAMM</name>
<reference evidence="1" key="1">
    <citation type="journal article" date="2014" name="Int. J. Syst. Evol. Microbiol.">
        <title>Complete genome sequence of Corynebacterium casei LMG S-19264T (=DSM 44701T), isolated from a smear-ripened cheese.</title>
        <authorList>
            <consortium name="US DOE Joint Genome Institute (JGI-PGF)"/>
            <person name="Walter F."/>
            <person name="Albersmeier A."/>
            <person name="Kalinowski J."/>
            <person name="Ruckert C."/>
        </authorList>
    </citation>
    <scope>NUCLEOTIDE SEQUENCE</scope>
    <source>
        <strain evidence="1">KCTC 22169</strain>
    </source>
</reference>
<accession>A0A918K7R4</accession>
<gene>
    <name evidence="1" type="ORF">GCM10007392_21630</name>
</gene>
<evidence type="ECO:0000313" key="1">
    <source>
        <dbReference type="EMBL" id="GGX53986.1"/>
    </source>
</evidence>
<keyword evidence="2" id="KW-1185">Reference proteome</keyword>
<evidence type="ECO:0000313" key="2">
    <source>
        <dbReference type="Proteomes" id="UP000626148"/>
    </source>
</evidence>
<dbReference type="Proteomes" id="UP000626148">
    <property type="component" value="Unassembled WGS sequence"/>
</dbReference>
<dbReference type="AlphaFoldDB" id="A0A918K7R4"/>
<protein>
    <submittedName>
        <fullName evidence="1">Uncharacterized protein</fullName>
    </submittedName>
</protein>
<comment type="caution">
    <text evidence="1">The sequence shown here is derived from an EMBL/GenBank/DDBJ whole genome shotgun (WGS) entry which is preliminary data.</text>
</comment>
<dbReference type="EMBL" id="BMXR01000005">
    <property type="protein sequence ID" value="GGX53986.1"/>
    <property type="molecule type" value="Genomic_DNA"/>
</dbReference>
<proteinExistence type="predicted"/>